<dbReference type="Proteomes" id="UP001285352">
    <property type="component" value="Unassembled WGS sequence"/>
</dbReference>
<dbReference type="RefSeq" id="WP_319978019.1">
    <property type="nucleotide sequence ID" value="NZ_JAXAVU010000011.1"/>
</dbReference>
<dbReference type="EMBL" id="JAXAVU010000011">
    <property type="protein sequence ID" value="MDX8145898.1"/>
    <property type="molecule type" value="Genomic_DNA"/>
</dbReference>
<evidence type="ECO:0000313" key="1">
    <source>
        <dbReference type="EMBL" id="MDX8145898.1"/>
    </source>
</evidence>
<proteinExistence type="predicted"/>
<organism evidence="1 2">
    <name type="scientific">Lentzea sokolovensis</name>
    <dbReference type="NCBI Taxonomy" id="3095429"/>
    <lineage>
        <taxon>Bacteria</taxon>
        <taxon>Bacillati</taxon>
        <taxon>Actinomycetota</taxon>
        <taxon>Actinomycetes</taxon>
        <taxon>Pseudonocardiales</taxon>
        <taxon>Pseudonocardiaceae</taxon>
        <taxon>Lentzea</taxon>
    </lineage>
</organism>
<protein>
    <submittedName>
        <fullName evidence="1">Uncharacterized protein</fullName>
    </submittedName>
</protein>
<reference evidence="1 2" key="2">
    <citation type="submission" date="2023-11" db="EMBL/GenBank/DDBJ databases">
        <authorList>
            <person name="Lara A.C."/>
            <person name="Chronakova A."/>
        </authorList>
    </citation>
    <scope>NUCLEOTIDE SEQUENCE [LARGE SCALE GENOMIC DNA]</scope>
    <source>
        <strain evidence="1 2">BCCO 10_0061</strain>
    </source>
</reference>
<gene>
    <name evidence="1" type="ORF">SK854_27575</name>
</gene>
<comment type="caution">
    <text evidence="1">The sequence shown here is derived from an EMBL/GenBank/DDBJ whole genome shotgun (WGS) entry which is preliminary data.</text>
</comment>
<keyword evidence="2" id="KW-1185">Reference proteome</keyword>
<accession>A0ABU4V268</accession>
<sequence>MGDFRRLIDDVVPVIEALIPDEPAALLGRHTERRRQDHFAVGSVVQQALHAFPSLPAERLLGALELGVARLDLTAPADLVARLRPLPDGSSFGLMSMSGQSALATPMSMVNAVHQGATDLIVEQVRAMLPDLSEVTGDEAAIATKRGAAHLAVAVAVSRAILNALGTPTAADPVAAIGIAIGAAAEILPDVPMPPAYERALLEKRRREYQGMSWSTSAQVFDHEFVLVEELGKTKADFTATGLAGAIDTGFAVRTGIEQGQVPVSVRVLLDEPGPPDLESWDEVAEISYVAVEGDARFGHGATAPWPGEFRVRVCASGRDEDDERYELTIWPQPMSDPLLHKKTDRVGHLLRGEPAPPPISRPEQPYRWLKEVLGEAATVTIITNAGVDDVVGEFEEDSIALEIDGGVLVVEGNNWQGSRGEVLERLSRNGKAASHYWNVNRLTRLSFARAGQVIDAQEVMGHTSFGDAEIQEALEGLSFADYRHLDAKGITAVVRFTGAVIPEDEVRAAIQEKISSWEG</sequence>
<evidence type="ECO:0000313" key="2">
    <source>
        <dbReference type="Proteomes" id="UP001285352"/>
    </source>
</evidence>
<name>A0ABU4V268_9PSEU</name>
<reference evidence="1 2" key="1">
    <citation type="submission" date="2023-11" db="EMBL/GenBank/DDBJ databases">
        <title>Lentzea sokolovensis, sp. nov., Lentzea kristufkii, sp. nov., and Lentzea miocenensis, sp. nov., rare actinobacteria from Sokolov Coal Basin, Miocene lacustrine sediment, Czech Republic.</title>
        <authorList>
            <person name="Lara A."/>
            <person name="Kotroba L."/>
            <person name="Nouioui I."/>
            <person name="Neumann-Schaal M."/>
            <person name="Mast Y."/>
            <person name="Chronakova A."/>
        </authorList>
    </citation>
    <scope>NUCLEOTIDE SEQUENCE [LARGE SCALE GENOMIC DNA]</scope>
    <source>
        <strain evidence="1 2">BCCO 10_0061</strain>
    </source>
</reference>